<dbReference type="AlphaFoldDB" id="A0A410FVF9"/>
<accession>A0A410FVF9</accession>
<dbReference type="PANTHER" id="PTHR46112">
    <property type="entry name" value="AMINOPEPTIDASE"/>
    <property type="match status" value="1"/>
</dbReference>
<reference evidence="3" key="1">
    <citation type="submission" date="2018-12" db="EMBL/GenBank/DDBJ databases">
        <title>Complete genome sequence of an uncultured bacterium of the candidate phylum Bipolaricaulota.</title>
        <authorList>
            <person name="Kadnikov V.V."/>
            <person name="Mardanov A.V."/>
            <person name="Beletsky A.V."/>
            <person name="Frank Y.A."/>
            <person name="Karnachuk O.V."/>
            <person name="Ravin N.V."/>
        </authorList>
    </citation>
    <scope>NUCLEOTIDE SEQUENCE [LARGE SCALE GENOMIC DNA]</scope>
</reference>
<dbReference type="SUPFAM" id="SSF55920">
    <property type="entry name" value="Creatinase/aminopeptidase"/>
    <property type="match status" value="1"/>
</dbReference>
<organism evidence="2 3">
    <name type="scientific">Bipolaricaulis sibiricus</name>
    <dbReference type="NCBI Taxonomy" id="2501609"/>
    <lineage>
        <taxon>Bacteria</taxon>
        <taxon>Candidatus Bipolaricaulota</taxon>
        <taxon>Candidatus Bipolaricaulia</taxon>
        <taxon>Candidatus Bipolaricaulales</taxon>
        <taxon>Candidatus Bipolaricaulaceae</taxon>
        <taxon>Candidatus Bipolaricaulis</taxon>
    </lineage>
</organism>
<proteinExistence type="predicted"/>
<evidence type="ECO:0000259" key="1">
    <source>
        <dbReference type="Pfam" id="PF00557"/>
    </source>
</evidence>
<dbReference type="Proteomes" id="UP000287233">
    <property type="component" value="Chromosome"/>
</dbReference>
<dbReference type="KEGG" id="bih:BIP78_1124"/>
<sequence>MDTCGDNRLQEEKLAQLPAILAETGMDVWLVWVRETVHTPDPVLPLVLGADLVWPSALLFTATGERVAIVGSFDAAVIPADLYDRVVPYTEGIAALLQAELDRIAPRTIGINESKSDVGADGLTAGMKALLLDLLAPTSHAARLVSAERVIARFRGRKSPLEQERIRRAVRLTEGILAELEGFLAVGQTEREIQAFVHRRMGELGVGFAWQPASNPAVDAGPEKAFGHGAPSENRTKRGHLLHLDFGVQAEGYSADLQRMYFFGEVDEVPDEVARAFATVRDAIAVAADFLRPGVRGVDVDAVARAHVVARGYPPFAHALGHQIGRFAHDGGTLLGPPWERYGDAPFGVVEEANVFTLELHVPTVRYGPVGLEEDVLVTARGCEFLSRPQTSLRCIAA</sequence>
<evidence type="ECO:0000313" key="3">
    <source>
        <dbReference type="Proteomes" id="UP000287233"/>
    </source>
</evidence>
<name>A0A410FVF9_BIPS1</name>
<dbReference type="EMBL" id="CP034928">
    <property type="protein sequence ID" value="QAA76890.1"/>
    <property type="molecule type" value="Genomic_DNA"/>
</dbReference>
<dbReference type="InterPro" id="IPR036005">
    <property type="entry name" value="Creatinase/aminopeptidase-like"/>
</dbReference>
<dbReference type="Gene3D" id="3.90.230.10">
    <property type="entry name" value="Creatinase/methionine aminopeptidase superfamily"/>
    <property type="match status" value="1"/>
</dbReference>
<dbReference type="InterPro" id="IPR050659">
    <property type="entry name" value="Peptidase_M24B"/>
</dbReference>
<gene>
    <name evidence="2" type="ORF">BIP78_1124</name>
</gene>
<protein>
    <recommendedName>
        <fullName evidence="1">Peptidase M24 domain-containing protein</fullName>
    </recommendedName>
</protein>
<dbReference type="InterPro" id="IPR000994">
    <property type="entry name" value="Pept_M24"/>
</dbReference>
<evidence type="ECO:0000313" key="2">
    <source>
        <dbReference type="EMBL" id="QAA76890.1"/>
    </source>
</evidence>
<dbReference type="Pfam" id="PF00557">
    <property type="entry name" value="Peptidase_M24"/>
    <property type="match status" value="1"/>
</dbReference>
<dbReference type="PANTHER" id="PTHR46112:SF8">
    <property type="entry name" value="CYTOPLASMIC PEPTIDASE PEPQ-RELATED"/>
    <property type="match status" value="1"/>
</dbReference>
<feature type="domain" description="Peptidase M24" evidence="1">
    <location>
        <begin position="164"/>
        <end position="380"/>
    </location>
</feature>